<dbReference type="EMBL" id="QRDW01000002">
    <property type="protein sequence ID" value="RED52455.1"/>
    <property type="molecule type" value="Genomic_DNA"/>
</dbReference>
<dbReference type="OrthoDB" id="9803742at2"/>
<dbReference type="NCBIfam" id="TIGR02420">
    <property type="entry name" value="dksA"/>
    <property type="match status" value="1"/>
</dbReference>
<feature type="domain" description="Zinc finger DksA/TraR C4-type" evidence="8">
    <location>
        <begin position="119"/>
        <end position="154"/>
    </location>
</feature>
<dbReference type="Gene3D" id="1.20.120.910">
    <property type="entry name" value="DksA, coiled-coil domain"/>
    <property type="match status" value="1"/>
</dbReference>
<evidence type="ECO:0000256" key="5">
    <source>
        <dbReference type="HAMAP-Rule" id="MF_00926"/>
    </source>
</evidence>
<comment type="subcellular location">
    <subcellularLocation>
        <location evidence="5">Cytoplasm</location>
    </subcellularLocation>
</comment>
<evidence type="ECO:0000256" key="6">
    <source>
        <dbReference type="PROSITE-ProRule" id="PRU00510"/>
    </source>
</evidence>
<keyword evidence="3 5" id="KW-0863">Zinc-finger</keyword>
<dbReference type="PROSITE" id="PS01102">
    <property type="entry name" value="ZF_DKSA_1"/>
    <property type="match status" value="1"/>
</dbReference>
<dbReference type="SUPFAM" id="SSF57716">
    <property type="entry name" value="Glucocorticoid receptor-like (DNA-binding domain)"/>
    <property type="match status" value="1"/>
</dbReference>
<keyword evidence="2 5" id="KW-0479">Metal-binding</keyword>
<feature type="zinc finger region" description="dksA C4-type" evidence="6">
    <location>
        <begin position="124"/>
        <end position="148"/>
    </location>
</feature>
<dbReference type="GO" id="GO:0008270">
    <property type="term" value="F:zinc ion binding"/>
    <property type="evidence" value="ECO:0007669"/>
    <property type="project" value="UniProtKB-UniRule"/>
</dbReference>
<comment type="function">
    <text evidence="5">Transcription factor that acts by binding directly to the RNA polymerase (RNAP). Required for negative regulation of rRNA expression and positive regulation of several amino acid biosynthesis promoters.</text>
</comment>
<dbReference type="PROSITE" id="PS51128">
    <property type="entry name" value="ZF_DKSA_2"/>
    <property type="match status" value="1"/>
</dbReference>
<dbReference type="InterPro" id="IPR012784">
    <property type="entry name" value="DksA_RNA_pol-bd"/>
</dbReference>
<dbReference type="HAMAP" id="MF_00926">
    <property type="entry name" value="DksA"/>
    <property type="match status" value="1"/>
</dbReference>
<dbReference type="PANTHER" id="PTHR33823:SF2">
    <property type="entry name" value="RNA POLYMERASE-BINDING TRANSCRIPTION FACTOR DKSA"/>
    <property type="match status" value="1"/>
</dbReference>
<evidence type="ECO:0000313" key="10">
    <source>
        <dbReference type="EMBL" id="RED52455.1"/>
    </source>
</evidence>
<evidence type="ECO:0000256" key="2">
    <source>
        <dbReference type="ARBA" id="ARBA00022723"/>
    </source>
</evidence>
<evidence type="ECO:0000313" key="11">
    <source>
        <dbReference type="Proteomes" id="UP000256845"/>
    </source>
</evidence>
<evidence type="ECO:0000256" key="3">
    <source>
        <dbReference type="ARBA" id="ARBA00022771"/>
    </source>
</evidence>
<dbReference type="PANTHER" id="PTHR33823">
    <property type="entry name" value="RNA POLYMERASE-BINDING TRANSCRIPTION FACTOR DKSA-RELATED"/>
    <property type="match status" value="1"/>
</dbReference>
<dbReference type="Pfam" id="PF21157">
    <property type="entry name" value="DksA_N"/>
    <property type="match status" value="1"/>
</dbReference>
<keyword evidence="4 5" id="KW-0862">Zinc</keyword>
<dbReference type="GO" id="GO:0005737">
    <property type="term" value="C:cytoplasm"/>
    <property type="evidence" value="ECO:0007669"/>
    <property type="project" value="UniProtKB-SubCell"/>
</dbReference>
<sequence length="162" mass="18647">MSADHNPEVIAKGVEDKSSGSVGYTAPLLPPDYKPSDDEEFMNPLQLEYFRQKLLRWRAELLEDSTETLASMQQENLAQPDLADRASMETDRAIELRTRDRERKLIAKIDEALDRIANGSFGYCEETDEPISLKRLEARPIATYSLEAQEMHERSERTRRDD</sequence>
<gene>
    <name evidence="5" type="primary">dksA</name>
    <name evidence="10" type="ORF">DFP90_102476</name>
</gene>
<evidence type="ECO:0000259" key="8">
    <source>
        <dbReference type="Pfam" id="PF01258"/>
    </source>
</evidence>
<comment type="subunit">
    <text evidence="5">Interacts directly with the RNA polymerase.</text>
</comment>
<evidence type="ECO:0000259" key="9">
    <source>
        <dbReference type="Pfam" id="PF21157"/>
    </source>
</evidence>
<evidence type="ECO:0000256" key="7">
    <source>
        <dbReference type="SAM" id="MobiDB-lite"/>
    </source>
</evidence>
<comment type="caution">
    <text evidence="10">The sequence shown here is derived from an EMBL/GenBank/DDBJ whole genome shotgun (WGS) entry which is preliminary data.</text>
</comment>
<dbReference type="SUPFAM" id="SSF109635">
    <property type="entry name" value="DnaK suppressor protein DksA, alpha-hairpin domain"/>
    <property type="match status" value="1"/>
</dbReference>
<name>A0A3D9HSR2_9PROT</name>
<dbReference type="InterPro" id="IPR048489">
    <property type="entry name" value="DksA_N"/>
</dbReference>
<feature type="domain" description="DnaK suppressor protein DksA N-terminal" evidence="9">
    <location>
        <begin position="46"/>
        <end position="116"/>
    </location>
</feature>
<protein>
    <recommendedName>
        <fullName evidence="5">RNA polymerase-binding transcription factor DksA</fullName>
    </recommendedName>
</protein>
<accession>A0A3D9HSR2</accession>
<comment type="caution">
    <text evidence="5">Lacks conserved residue(s) required for the propagation of feature annotation.</text>
</comment>
<proteinExistence type="inferred from homology"/>
<reference evidence="10 11" key="1">
    <citation type="submission" date="2018-07" db="EMBL/GenBank/DDBJ databases">
        <title>Genomic Encyclopedia of Type Strains, Phase III (KMG-III): the genomes of soil and plant-associated and newly described type strains.</title>
        <authorList>
            <person name="Whitman W."/>
        </authorList>
    </citation>
    <scope>NUCLEOTIDE SEQUENCE [LARGE SCALE GENOMIC DNA]</scope>
    <source>
        <strain evidence="10 11">CECT 8488</strain>
    </source>
</reference>
<evidence type="ECO:0000256" key="1">
    <source>
        <dbReference type="ARBA" id="ARBA00022490"/>
    </source>
</evidence>
<dbReference type="GO" id="GO:0010468">
    <property type="term" value="P:regulation of gene expression"/>
    <property type="evidence" value="ECO:0007669"/>
    <property type="project" value="UniProtKB-UniRule"/>
</dbReference>
<organism evidence="10 11">
    <name type="scientific">Aestuariispira insulae</name>
    <dbReference type="NCBI Taxonomy" id="1461337"/>
    <lineage>
        <taxon>Bacteria</taxon>
        <taxon>Pseudomonadati</taxon>
        <taxon>Pseudomonadota</taxon>
        <taxon>Alphaproteobacteria</taxon>
        <taxon>Rhodospirillales</taxon>
        <taxon>Kiloniellaceae</taxon>
        <taxon>Aestuariispira</taxon>
    </lineage>
</organism>
<dbReference type="Pfam" id="PF01258">
    <property type="entry name" value="zf-dskA_traR"/>
    <property type="match status" value="1"/>
</dbReference>
<keyword evidence="1 5" id="KW-0963">Cytoplasm</keyword>
<dbReference type="Proteomes" id="UP000256845">
    <property type="component" value="Unassembled WGS sequence"/>
</dbReference>
<dbReference type="InterPro" id="IPR037187">
    <property type="entry name" value="DnaK_N"/>
</dbReference>
<evidence type="ECO:0000256" key="4">
    <source>
        <dbReference type="ARBA" id="ARBA00022833"/>
    </source>
</evidence>
<dbReference type="InterPro" id="IPR020458">
    <property type="entry name" value="Znf_DskA_TraR_CS"/>
</dbReference>
<keyword evidence="11" id="KW-1185">Reference proteome</keyword>
<comment type="similarity">
    <text evidence="5">Belongs to the DksA family.</text>
</comment>
<dbReference type="AlphaFoldDB" id="A0A3D9HSR2"/>
<dbReference type="InterPro" id="IPR000962">
    <property type="entry name" value="Znf_DskA_TraR"/>
</dbReference>
<feature type="region of interest" description="Disordered" evidence="7">
    <location>
        <begin position="1"/>
        <end position="37"/>
    </location>
</feature>